<feature type="transmembrane region" description="Helical" evidence="4">
    <location>
        <begin position="92"/>
        <end position="113"/>
    </location>
</feature>
<dbReference type="Pfam" id="PF12833">
    <property type="entry name" value="HTH_18"/>
    <property type="match status" value="1"/>
</dbReference>
<dbReference type="InterPro" id="IPR009057">
    <property type="entry name" value="Homeodomain-like_sf"/>
</dbReference>
<keyword evidence="4" id="KW-0812">Transmembrane</keyword>
<feature type="domain" description="HTH araC/xylS-type" evidence="5">
    <location>
        <begin position="277"/>
        <end position="384"/>
    </location>
</feature>
<feature type="transmembrane region" description="Helical" evidence="4">
    <location>
        <begin position="28"/>
        <end position="49"/>
    </location>
</feature>
<dbReference type="SUPFAM" id="SSF46689">
    <property type="entry name" value="Homeodomain-like"/>
    <property type="match status" value="1"/>
</dbReference>
<keyword evidence="3" id="KW-0804">Transcription</keyword>
<dbReference type="PROSITE" id="PS01124">
    <property type="entry name" value="HTH_ARAC_FAMILY_2"/>
    <property type="match status" value="1"/>
</dbReference>
<dbReference type="GO" id="GO:0003700">
    <property type="term" value="F:DNA-binding transcription factor activity"/>
    <property type="evidence" value="ECO:0007669"/>
    <property type="project" value="InterPro"/>
</dbReference>
<evidence type="ECO:0000256" key="4">
    <source>
        <dbReference type="SAM" id="Phobius"/>
    </source>
</evidence>
<dbReference type="AlphaFoldDB" id="A0A1T5E023"/>
<dbReference type="Gene3D" id="1.10.10.60">
    <property type="entry name" value="Homeodomain-like"/>
    <property type="match status" value="1"/>
</dbReference>
<dbReference type="EMBL" id="FUYY01000007">
    <property type="protein sequence ID" value="SKB77199.1"/>
    <property type="molecule type" value="Genomic_DNA"/>
</dbReference>
<feature type="transmembrane region" description="Helical" evidence="4">
    <location>
        <begin position="224"/>
        <end position="244"/>
    </location>
</feature>
<evidence type="ECO:0000313" key="7">
    <source>
        <dbReference type="Proteomes" id="UP000190230"/>
    </source>
</evidence>
<evidence type="ECO:0000313" key="6">
    <source>
        <dbReference type="EMBL" id="SKB77199.1"/>
    </source>
</evidence>
<dbReference type="OrthoDB" id="6283866at2"/>
<dbReference type="GO" id="GO:0043565">
    <property type="term" value="F:sequence-specific DNA binding"/>
    <property type="evidence" value="ECO:0007669"/>
    <property type="project" value="InterPro"/>
</dbReference>
<dbReference type="RefSeq" id="WP_079721750.1">
    <property type="nucleotide sequence ID" value="NZ_FUYY01000007.1"/>
</dbReference>
<dbReference type="InterPro" id="IPR018060">
    <property type="entry name" value="HTH_AraC"/>
</dbReference>
<keyword evidence="1" id="KW-0805">Transcription regulation</keyword>
<gene>
    <name evidence="6" type="ORF">SAMN05660776_2916</name>
</gene>
<reference evidence="7" key="1">
    <citation type="submission" date="2017-02" db="EMBL/GenBank/DDBJ databases">
        <authorList>
            <person name="Varghese N."/>
            <person name="Submissions S."/>
        </authorList>
    </citation>
    <scope>NUCLEOTIDE SEQUENCE [LARGE SCALE GENOMIC DNA]</scope>
    <source>
        <strain evidence="7">DSM 23405</strain>
    </source>
</reference>
<protein>
    <submittedName>
        <fullName evidence="6">Helix-turn-helix domain-containing protein</fullName>
    </submittedName>
</protein>
<proteinExistence type="predicted"/>
<feature type="transmembrane region" description="Helical" evidence="4">
    <location>
        <begin position="152"/>
        <end position="169"/>
    </location>
</feature>
<keyword evidence="7" id="KW-1185">Reference proteome</keyword>
<dbReference type="SMART" id="SM00342">
    <property type="entry name" value="HTH_ARAC"/>
    <property type="match status" value="1"/>
</dbReference>
<evidence type="ECO:0000256" key="2">
    <source>
        <dbReference type="ARBA" id="ARBA00023125"/>
    </source>
</evidence>
<evidence type="ECO:0000259" key="5">
    <source>
        <dbReference type="PROSITE" id="PS01124"/>
    </source>
</evidence>
<keyword evidence="4" id="KW-1133">Transmembrane helix</keyword>
<feature type="transmembrane region" description="Helical" evidence="4">
    <location>
        <begin position="181"/>
        <end position="204"/>
    </location>
</feature>
<keyword evidence="4" id="KW-0472">Membrane</keyword>
<dbReference type="Proteomes" id="UP000190230">
    <property type="component" value="Unassembled WGS sequence"/>
</dbReference>
<evidence type="ECO:0000256" key="1">
    <source>
        <dbReference type="ARBA" id="ARBA00023015"/>
    </source>
</evidence>
<keyword evidence="2" id="KW-0238">DNA-binding</keyword>
<accession>A0A1T5E023</accession>
<sequence length="386" mass="45220">MIIILLLAAIFGFILSSTLFFKKSTSTFANRILGSFYFLLSVYALQAYIIDGGFLEHFKWFFLWPLLPYHLLFIPIYYYYKIILTNQFKWYKAELILLIPFVLGVIDVGYVYFQPESYYNDIISQTISNPKKRLGVHYWLLDLDQHLIVRNAWQLGVLLFLSPKIWLFIKKGDNDEMKNIFNKWLIVLWSILTIMALLTIVYALEKMELLSIFGSLIFISENSGIITFLLYIALFLTGVIPIYFPDILHRYPQQIKSSSTIQPEVQHDNLKFGLNEQEVLLKLESLKRSKLYLKQNFNLTECANQLQMPSHHITYFLKRQYELSFAAYKNSLRMEHAKKLIEDGYLEQNTIEALASECGFANRTSFSKAFKVQENVSPSQYGLILR</sequence>
<dbReference type="PANTHER" id="PTHR43280:SF2">
    <property type="entry name" value="HTH-TYPE TRANSCRIPTIONAL REGULATOR EXSA"/>
    <property type="match status" value="1"/>
</dbReference>
<evidence type="ECO:0000256" key="3">
    <source>
        <dbReference type="ARBA" id="ARBA00023163"/>
    </source>
</evidence>
<feature type="transmembrane region" description="Helical" evidence="4">
    <location>
        <begin position="6"/>
        <end position="21"/>
    </location>
</feature>
<dbReference type="STRING" id="241145.SAMN05660776_2916"/>
<feature type="transmembrane region" description="Helical" evidence="4">
    <location>
        <begin position="61"/>
        <end position="80"/>
    </location>
</feature>
<name>A0A1T5E023_9FLAO</name>
<organism evidence="6 7">
    <name type="scientific">Salegentibacter holothuriorum</name>
    <dbReference type="NCBI Taxonomy" id="241145"/>
    <lineage>
        <taxon>Bacteria</taxon>
        <taxon>Pseudomonadati</taxon>
        <taxon>Bacteroidota</taxon>
        <taxon>Flavobacteriia</taxon>
        <taxon>Flavobacteriales</taxon>
        <taxon>Flavobacteriaceae</taxon>
        <taxon>Salegentibacter</taxon>
    </lineage>
</organism>
<dbReference type="PANTHER" id="PTHR43280">
    <property type="entry name" value="ARAC-FAMILY TRANSCRIPTIONAL REGULATOR"/>
    <property type="match status" value="1"/>
</dbReference>